<evidence type="ECO:0000313" key="1">
    <source>
        <dbReference type="EMBL" id="SFB17409.1"/>
    </source>
</evidence>
<dbReference type="STRING" id="84698.SAMN04488528_101575"/>
<dbReference type="Proteomes" id="UP000198619">
    <property type="component" value="Unassembled WGS sequence"/>
</dbReference>
<reference evidence="1 2" key="1">
    <citation type="submission" date="2016-10" db="EMBL/GenBank/DDBJ databases">
        <authorList>
            <person name="de Groot N.N."/>
        </authorList>
    </citation>
    <scope>NUCLEOTIDE SEQUENCE [LARGE SCALE GENOMIC DNA]</scope>
    <source>
        <strain evidence="1 2">DSM 12271</strain>
    </source>
</reference>
<accession>A0A1I0YVI6</accession>
<proteinExistence type="predicted"/>
<organism evidence="1 2">
    <name type="scientific">Clostridium frigidicarnis</name>
    <dbReference type="NCBI Taxonomy" id="84698"/>
    <lineage>
        <taxon>Bacteria</taxon>
        <taxon>Bacillati</taxon>
        <taxon>Bacillota</taxon>
        <taxon>Clostridia</taxon>
        <taxon>Eubacteriales</taxon>
        <taxon>Clostridiaceae</taxon>
        <taxon>Clostridium</taxon>
    </lineage>
</organism>
<dbReference type="EMBL" id="FOKI01000015">
    <property type="protein sequence ID" value="SFB17409.1"/>
    <property type="molecule type" value="Genomic_DNA"/>
</dbReference>
<gene>
    <name evidence="1" type="ORF">SAMN04488528_101575</name>
</gene>
<dbReference type="AlphaFoldDB" id="A0A1I0YVI6"/>
<evidence type="ECO:0000313" key="2">
    <source>
        <dbReference type="Proteomes" id="UP000198619"/>
    </source>
</evidence>
<name>A0A1I0YVI6_9CLOT</name>
<protein>
    <submittedName>
        <fullName evidence="1">Uncharacterized protein</fullName>
    </submittedName>
</protein>
<keyword evidence="2" id="KW-1185">Reference proteome</keyword>
<dbReference type="RefSeq" id="WP_090041356.1">
    <property type="nucleotide sequence ID" value="NZ_FOKI01000015.1"/>
</dbReference>
<sequence length="61" mass="7171">MSDIMILTLYGNMEVEDYWEVDNIQGISCILDNLNSSNKVFTITNLKNEIDKNKEVEYVYF</sequence>